<dbReference type="EMBL" id="VXIT01000032">
    <property type="protein sequence ID" value="KAA6406394.1"/>
    <property type="molecule type" value="Genomic_DNA"/>
</dbReference>
<gene>
    <name evidence="1" type="ORF">FRX48_09821</name>
</gene>
<protein>
    <submittedName>
        <fullName evidence="1">Uncharacterized protein</fullName>
    </submittedName>
</protein>
<proteinExistence type="predicted"/>
<dbReference type="AlphaFoldDB" id="A0A5M8PBT4"/>
<name>A0A5M8PBT4_9LECA</name>
<evidence type="ECO:0000313" key="1">
    <source>
        <dbReference type="EMBL" id="KAA6406394.1"/>
    </source>
</evidence>
<reference evidence="1 2" key="1">
    <citation type="submission" date="2019-09" db="EMBL/GenBank/DDBJ databases">
        <title>The hologenome of the rock-dwelling lichen Lasallia pustulata.</title>
        <authorList>
            <person name="Greshake Tzovaras B."/>
            <person name="Segers F."/>
            <person name="Bicker A."/>
            <person name="Dal Grande F."/>
            <person name="Otte J."/>
            <person name="Hankeln T."/>
            <person name="Schmitt I."/>
            <person name="Ebersberger I."/>
        </authorList>
    </citation>
    <scope>NUCLEOTIDE SEQUENCE [LARGE SCALE GENOMIC DNA]</scope>
    <source>
        <strain evidence="1">A1-1</strain>
    </source>
</reference>
<accession>A0A5M8PBT4</accession>
<evidence type="ECO:0000313" key="2">
    <source>
        <dbReference type="Proteomes" id="UP000324767"/>
    </source>
</evidence>
<dbReference type="Proteomes" id="UP000324767">
    <property type="component" value="Unassembled WGS sequence"/>
</dbReference>
<feature type="non-terminal residue" evidence="1">
    <location>
        <position position="117"/>
    </location>
</feature>
<dbReference type="OrthoDB" id="445556at2759"/>
<organism evidence="1 2">
    <name type="scientific">Lasallia pustulata</name>
    <dbReference type="NCBI Taxonomy" id="136370"/>
    <lineage>
        <taxon>Eukaryota</taxon>
        <taxon>Fungi</taxon>
        <taxon>Dikarya</taxon>
        <taxon>Ascomycota</taxon>
        <taxon>Pezizomycotina</taxon>
        <taxon>Lecanoromycetes</taxon>
        <taxon>OSLEUM clade</taxon>
        <taxon>Umbilicariomycetidae</taxon>
        <taxon>Umbilicariales</taxon>
        <taxon>Umbilicariaceae</taxon>
        <taxon>Lasallia</taxon>
    </lineage>
</organism>
<comment type="caution">
    <text evidence="1">The sequence shown here is derived from an EMBL/GenBank/DDBJ whole genome shotgun (WGS) entry which is preliminary data.</text>
</comment>
<sequence>MPAAQALTPQGLHWPAVCSPFTVSRQEADAAFDAYHSTARNLNGQAAAGVQKVKELYLPLWVARAQARSTLKGAEIGFRKLVRRYNPATKRSEPTYETQYHWVSPGAVFEQYFSPEM</sequence>